<reference evidence="2" key="1">
    <citation type="journal article" date="2020" name="Fungal Divers.">
        <title>Resolving the Mortierellaceae phylogeny through synthesis of multi-gene phylogenetics and phylogenomics.</title>
        <authorList>
            <person name="Vandepol N."/>
            <person name="Liber J."/>
            <person name="Desiro A."/>
            <person name="Na H."/>
            <person name="Kennedy M."/>
            <person name="Barry K."/>
            <person name="Grigoriev I.V."/>
            <person name="Miller A.N."/>
            <person name="O'Donnell K."/>
            <person name="Stajich J.E."/>
            <person name="Bonito G."/>
        </authorList>
    </citation>
    <scope>NUCLEOTIDE SEQUENCE</scope>
    <source>
        <strain evidence="2">KOD1015</strain>
    </source>
</reference>
<proteinExistence type="predicted"/>
<feature type="compositionally biased region" description="Basic and acidic residues" evidence="1">
    <location>
        <begin position="286"/>
        <end position="297"/>
    </location>
</feature>
<dbReference type="GO" id="GO:0000462">
    <property type="term" value="P:maturation of SSU-rRNA from tricistronic rRNA transcript (SSU-rRNA, 5.8S rRNA, LSU-rRNA)"/>
    <property type="evidence" value="ECO:0007669"/>
    <property type="project" value="TreeGrafter"/>
</dbReference>
<dbReference type="OrthoDB" id="5556956at2759"/>
<keyword evidence="3" id="KW-1185">Reference proteome</keyword>
<dbReference type="PANTHER" id="PTHR28096">
    <property type="entry name" value="PROTEIN FAF1"/>
    <property type="match status" value="1"/>
</dbReference>
<dbReference type="PANTHER" id="PTHR28096:SF1">
    <property type="entry name" value="PROTEIN FAF1"/>
    <property type="match status" value="1"/>
</dbReference>
<dbReference type="InterPro" id="IPR027973">
    <property type="entry name" value="FSAF1-like"/>
</dbReference>
<dbReference type="GO" id="GO:0005730">
    <property type="term" value="C:nucleolus"/>
    <property type="evidence" value="ECO:0007669"/>
    <property type="project" value="TreeGrafter"/>
</dbReference>
<feature type="compositionally biased region" description="Basic residues" evidence="1">
    <location>
        <begin position="299"/>
        <end position="310"/>
    </location>
</feature>
<feature type="compositionally biased region" description="Low complexity" evidence="1">
    <location>
        <begin position="72"/>
        <end position="110"/>
    </location>
</feature>
<dbReference type="AlphaFoldDB" id="A0A9P6KD00"/>
<feature type="compositionally biased region" description="Low complexity" evidence="1">
    <location>
        <begin position="28"/>
        <end position="41"/>
    </location>
</feature>
<feature type="region of interest" description="Disordered" evidence="1">
    <location>
        <begin position="245"/>
        <end position="310"/>
    </location>
</feature>
<feature type="region of interest" description="Disordered" evidence="1">
    <location>
        <begin position="72"/>
        <end position="117"/>
    </location>
</feature>
<feature type="region of interest" description="Disordered" evidence="1">
    <location>
        <begin position="164"/>
        <end position="191"/>
    </location>
</feature>
<protein>
    <submittedName>
        <fullName evidence="2">Uncharacterized protein</fullName>
    </submittedName>
</protein>
<evidence type="ECO:0000313" key="3">
    <source>
        <dbReference type="Proteomes" id="UP000780801"/>
    </source>
</evidence>
<sequence length="310" mass="33905">MDKKTAARAMAAPAPMKKPRKLVSTILKPKPASSSLSQSSGSKKRKALETTEDAMDVPDHDLDFISLLSSKGSATSKTGTTKTLQKSTLDTTTTTTTTTTITKSTSTKSKNGAVITKKPRTAPEVVVFDGSKIGGGGASSSTSSSSSSLDFNFKKFMSSKIDKLDEVPPPMQTPMTDQEKQEEIENKRNDVELHSLIKASRLLEQYTADQLDGADRRRHQREQLVKLGIQKKSGNKIPYKVGIGMKDKQRERDVKELEEAEKSRSDRGLKSSMGRFKGGMLTLTQKEIRTVQREGSKPKPGKKKGKGGRR</sequence>
<gene>
    <name evidence="2" type="ORF">BGW38_003035</name>
</gene>
<comment type="caution">
    <text evidence="2">The sequence shown here is derived from an EMBL/GenBank/DDBJ whole genome shotgun (WGS) entry which is preliminary data.</text>
</comment>
<evidence type="ECO:0000313" key="2">
    <source>
        <dbReference type="EMBL" id="KAF9580358.1"/>
    </source>
</evidence>
<feature type="region of interest" description="Disordered" evidence="1">
    <location>
        <begin position="1"/>
        <end position="55"/>
    </location>
</feature>
<feature type="compositionally biased region" description="Basic and acidic residues" evidence="1">
    <location>
        <begin position="245"/>
        <end position="269"/>
    </location>
</feature>
<dbReference type="Proteomes" id="UP000780801">
    <property type="component" value="Unassembled WGS sequence"/>
</dbReference>
<dbReference type="Pfam" id="PF15375">
    <property type="entry name" value="FSAF1"/>
    <property type="match status" value="1"/>
</dbReference>
<feature type="compositionally biased region" description="Basic and acidic residues" evidence="1">
    <location>
        <begin position="177"/>
        <end position="191"/>
    </location>
</feature>
<accession>A0A9P6KD00</accession>
<organism evidence="2 3">
    <name type="scientific">Lunasporangiospora selenospora</name>
    <dbReference type="NCBI Taxonomy" id="979761"/>
    <lineage>
        <taxon>Eukaryota</taxon>
        <taxon>Fungi</taxon>
        <taxon>Fungi incertae sedis</taxon>
        <taxon>Mucoromycota</taxon>
        <taxon>Mortierellomycotina</taxon>
        <taxon>Mortierellomycetes</taxon>
        <taxon>Mortierellales</taxon>
        <taxon>Mortierellaceae</taxon>
        <taxon>Lunasporangiospora</taxon>
    </lineage>
</organism>
<name>A0A9P6KD00_9FUNG</name>
<evidence type="ECO:0000256" key="1">
    <source>
        <dbReference type="SAM" id="MobiDB-lite"/>
    </source>
</evidence>
<dbReference type="InterPro" id="IPR053030">
    <property type="entry name" value="Ribosomal_biogenesis_FAF1-like"/>
</dbReference>
<dbReference type="EMBL" id="JAABOA010002112">
    <property type="protein sequence ID" value="KAF9580358.1"/>
    <property type="molecule type" value="Genomic_DNA"/>
</dbReference>